<name>A0AAN9MV66_CANGL</name>
<organism evidence="2 3">
    <name type="scientific">Canavalia gladiata</name>
    <name type="common">Sword bean</name>
    <name type="synonym">Dolichos gladiatus</name>
    <dbReference type="NCBI Taxonomy" id="3824"/>
    <lineage>
        <taxon>Eukaryota</taxon>
        <taxon>Viridiplantae</taxon>
        <taxon>Streptophyta</taxon>
        <taxon>Embryophyta</taxon>
        <taxon>Tracheophyta</taxon>
        <taxon>Spermatophyta</taxon>
        <taxon>Magnoliopsida</taxon>
        <taxon>eudicotyledons</taxon>
        <taxon>Gunneridae</taxon>
        <taxon>Pentapetalae</taxon>
        <taxon>rosids</taxon>
        <taxon>fabids</taxon>
        <taxon>Fabales</taxon>
        <taxon>Fabaceae</taxon>
        <taxon>Papilionoideae</taxon>
        <taxon>50 kb inversion clade</taxon>
        <taxon>NPAAA clade</taxon>
        <taxon>indigoferoid/millettioid clade</taxon>
        <taxon>Phaseoleae</taxon>
        <taxon>Canavalia</taxon>
    </lineage>
</organism>
<accession>A0AAN9MV66</accession>
<proteinExistence type="predicted"/>
<comment type="caution">
    <text evidence="2">The sequence shown here is derived from an EMBL/GenBank/DDBJ whole genome shotgun (WGS) entry which is preliminary data.</text>
</comment>
<reference evidence="2 3" key="1">
    <citation type="submission" date="2024-01" db="EMBL/GenBank/DDBJ databases">
        <title>The genomes of 5 underutilized Papilionoideae crops provide insights into root nodulation and disease resistanc.</title>
        <authorList>
            <person name="Jiang F."/>
        </authorList>
    </citation>
    <scope>NUCLEOTIDE SEQUENCE [LARGE SCALE GENOMIC DNA]</scope>
    <source>
        <strain evidence="2">LVBAO_FW01</strain>
        <tissue evidence="2">Leaves</tissue>
    </source>
</reference>
<dbReference type="EMBL" id="JAYMYQ010000001">
    <property type="protein sequence ID" value="KAK7361544.1"/>
    <property type="molecule type" value="Genomic_DNA"/>
</dbReference>
<evidence type="ECO:0000256" key="1">
    <source>
        <dbReference type="SAM" id="MobiDB-lite"/>
    </source>
</evidence>
<protein>
    <submittedName>
        <fullName evidence="2">Uncharacterized protein</fullName>
    </submittedName>
</protein>
<gene>
    <name evidence="2" type="ORF">VNO77_03613</name>
</gene>
<evidence type="ECO:0000313" key="2">
    <source>
        <dbReference type="EMBL" id="KAK7361544.1"/>
    </source>
</evidence>
<sequence length="114" mass="11984">MRNSGVKLQHSGTRFLSDIPPPSGSASLKSSLLPKASSNPFIKLILTLIGISLAFSKLHATQKVQLANDSSGADPNVTSLQVSAKAAFIREGAEAIRTSYGPRSHLKISVTGIQ</sequence>
<dbReference type="Proteomes" id="UP001367508">
    <property type="component" value="Unassembled WGS sequence"/>
</dbReference>
<keyword evidence="3" id="KW-1185">Reference proteome</keyword>
<feature type="region of interest" description="Disordered" evidence="1">
    <location>
        <begin position="1"/>
        <end position="30"/>
    </location>
</feature>
<evidence type="ECO:0000313" key="3">
    <source>
        <dbReference type="Proteomes" id="UP001367508"/>
    </source>
</evidence>
<dbReference type="AlphaFoldDB" id="A0AAN9MV66"/>